<dbReference type="Proteomes" id="UP000188605">
    <property type="component" value="Unassembled WGS sequence"/>
</dbReference>
<dbReference type="EMBL" id="LJDB01000057">
    <property type="protein sequence ID" value="ONI39997.1"/>
    <property type="molecule type" value="Genomic_DNA"/>
</dbReference>
<gene>
    <name evidence="1" type="ORF">AN396_06515</name>
</gene>
<protein>
    <submittedName>
        <fullName evidence="1">Uncharacterized protein</fullName>
    </submittedName>
</protein>
<accession>A0ACC8XBT1</accession>
<comment type="caution">
    <text evidence="1">The sequence shown here is derived from an EMBL/GenBank/DDBJ whole genome shotgun (WGS) entry which is preliminary data.</text>
</comment>
<organism evidence="1 2">
    <name type="scientific">Candidatus Epulonipiscium fishelsonii</name>
    <dbReference type="NCBI Taxonomy" id="77094"/>
    <lineage>
        <taxon>Bacteria</taxon>
        <taxon>Bacillati</taxon>
        <taxon>Bacillota</taxon>
        <taxon>Clostridia</taxon>
        <taxon>Lachnospirales</taxon>
        <taxon>Lachnospiraceae</taxon>
        <taxon>Candidatus Epulonipiscium</taxon>
    </lineage>
</organism>
<name>A0ACC8XBT1_9FIRM</name>
<sequence>MKKIILFVTSMAISSIIGISTGYFLANAQQNIPVSKETKVSNSENTLFEKNNSLEESIFSQLNTQTEENMFLSSQILSSNQTTRFELPINNSMGFSLIPTQLIDMPNDHSNIIKTLNTGETFLIKEEVGEWLLVELNTGEVGYISIMNTMINLPDIVPSIIYNVTNSYGSLFRSSGKEIPNVTGLGFYQGIYYNERLGKNEFILPVLYPMAQKIYNAQQLALKQGDTLIIYEGYRPYDLQNLVYEELTRLSKIDPEVMSGMKNSYWHINWFIAKGISTHQIGLAIDVSLAKINKFDVGQIGEHLYFDITAFEEYTMPSPIHELSTKAVSMKTPVAWQTPFAWQAVEISETMTEGAKKLREYCTGAGLEPLASEWWHFNDVPNTHKLGNVPAHHSIKPQECISQTP</sequence>
<evidence type="ECO:0000313" key="2">
    <source>
        <dbReference type="Proteomes" id="UP000188605"/>
    </source>
</evidence>
<proteinExistence type="predicted"/>
<reference evidence="1" key="1">
    <citation type="submission" date="2016-08" db="EMBL/GenBank/DDBJ databases">
        <authorList>
            <person name="Ngugi D.K."/>
            <person name="Miyake S."/>
            <person name="Stingl U."/>
        </authorList>
    </citation>
    <scope>NUCLEOTIDE SEQUENCE</scope>
    <source>
        <strain evidence="1">SCG-B11WGA-EpuloA1</strain>
    </source>
</reference>
<keyword evidence="2" id="KW-1185">Reference proteome</keyword>
<evidence type="ECO:0000313" key="1">
    <source>
        <dbReference type="EMBL" id="ONI39997.1"/>
    </source>
</evidence>